<dbReference type="GO" id="GO:0005886">
    <property type="term" value="C:plasma membrane"/>
    <property type="evidence" value="ECO:0007669"/>
    <property type="project" value="TreeGrafter"/>
</dbReference>
<keyword evidence="4" id="KW-1185">Reference proteome</keyword>
<evidence type="ECO:0000313" key="4">
    <source>
        <dbReference type="Proteomes" id="UP000440578"/>
    </source>
</evidence>
<sequence length="352" mass="37893">MSQLYPSLEDMKVDQMVRAEQAAAGAPPAPEGLPYPVRPLMPVAPGQEQFAHLYPSLTDYMGLELTPELVAQLEEQEKQLVQQQSSVVPSASSSGGYQLVAPISGQSGTLQKAAVSHAIREAQCGPDPPNVYKMTTEAEPAPGPAPAAETAEVNGHVTAETAVEQGEVKKTVVEVHDEQTNGHISGRSQSVADAQMGSGRPWFRRGGRAMPLRKSVTYGKSVEELAVQRRQMAAAAMPQPWMQRLVTLCKDRDGKVGLRCQEINKGVFVVLVQKNSPAAMAGLRFGDQILQINDESVAGYDMDKVHSIFRKARSDAIKFGEVGVKRGRGTSRCSVHGANHDLLTAPPVQLPQ</sequence>
<dbReference type="EMBL" id="VIIS01000354">
    <property type="protein sequence ID" value="KAF0310022.1"/>
    <property type="molecule type" value="Genomic_DNA"/>
</dbReference>
<dbReference type="PANTHER" id="PTHR12345:SF3">
    <property type="entry name" value="PDZ DOMAIN-CONTAINING PROTEIN"/>
    <property type="match status" value="1"/>
</dbReference>
<evidence type="ECO:0000256" key="1">
    <source>
        <dbReference type="ARBA" id="ARBA00022737"/>
    </source>
</evidence>
<organism evidence="3 4">
    <name type="scientific">Amphibalanus amphitrite</name>
    <name type="common">Striped barnacle</name>
    <name type="synonym">Balanus amphitrite</name>
    <dbReference type="NCBI Taxonomy" id="1232801"/>
    <lineage>
        <taxon>Eukaryota</taxon>
        <taxon>Metazoa</taxon>
        <taxon>Ecdysozoa</taxon>
        <taxon>Arthropoda</taxon>
        <taxon>Crustacea</taxon>
        <taxon>Multicrustacea</taxon>
        <taxon>Cirripedia</taxon>
        <taxon>Thoracica</taxon>
        <taxon>Thoracicalcarea</taxon>
        <taxon>Balanomorpha</taxon>
        <taxon>Balanoidea</taxon>
        <taxon>Balanidae</taxon>
        <taxon>Amphibalaninae</taxon>
        <taxon>Amphibalanus</taxon>
    </lineage>
</organism>
<dbReference type="GO" id="GO:0005737">
    <property type="term" value="C:cytoplasm"/>
    <property type="evidence" value="ECO:0007669"/>
    <property type="project" value="TreeGrafter"/>
</dbReference>
<dbReference type="PANTHER" id="PTHR12345">
    <property type="entry name" value="SYNTENIN RELATED"/>
    <property type="match status" value="1"/>
</dbReference>
<gene>
    <name evidence="3" type="primary">Sdcbp_1</name>
    <name evidence="3" type="ORF">FJT64_018932</name>
</gene>
<proteinExistence type="predicted"/>
<dbReference type="OrthoDB" id="10059177at2759"/>
<keyword evidence="1" id="KW-0677">Repeat</keyword>
<dbReference type="Pfam" id="PF17820">
    <property type="entry name" value="PDZ_6"/>
    <property type="match status" value="1"/>
</dbReference>
<dbReference type="AlphaFoldDB" id="A0A6A4X6S3"/>
<dbReference type="PROSITE" id="PS50106">
    <property type="entry name" value="PDZ"/>
    <property type="match status" value="1"/>
</dbReference>
<dbReference type="InterPro" id="IPR036034">
    <property type="entry name" value="PDZ_sf"/>
</dbReference>
<name>A0A6A4X6S3_AMPAM</name>
<dbReference type="InterPro" id="IPR001478">
    <property type="entry name" value="PDZ"/>
</dbReference>
<reference evidence="3 4" key="1">
    <citation type="submission" date="2019-07" db="EMBL/GenBank/DDBJ databases">
        <title>Draft genome assembly of a fouling barnacle, Amphibalanus amphitrite (Darwin, 1854): The first reference genome for Thecostraca.</title>
        <authorList>
            <person name="Kim W."/>
        </authorList>
    </citation>
    <scope>NUCLEOTIDE SEQUENCE [LARGE SCALE GENOMIC DNA]</scope>
    <source>
        <strain evidence="3">SNU_AA5</strain>
        <tissue evidence="3">Soma without cirri and trophi</tissue>
    </source>
</reference>
<accession>A0A6A4X6S3</accession>
<comment type="caution">
    <text evidence="3">The sequence shown here is derived from an EMBL/GenBank/DDBJ whole genome shotgun (WGS) entry which is preliminary data.</text>
</comment>
<dbReference type="Proteomes" id="UP000440578">
    <property type="component" value="Unassembled WGS sequence"/>
</dbReference>
<feature type="domain" description="PDZ" evidence="2">
    <location>
        <begin position="245"/>
        <end position="312"/>
    </location>
</feature>
<evidence type="ECO:0000313" key="3">
    <source>
        <dbReference type="EMBL" id="KAF0310022.1"/>
    </source>
</evidence>
<protein>
    <submittedName>
        <fullName evidence="3">Syntenin-1</fullName>
    </submittedName>
</protein>
<dbReference type="SUPFAM" id="SSF50156">
    <property type="entry name" value="PDZ domain-like"/>
    <property type="match status" value="1"/>
</dbReference>
<dbReference type="InterPro" id="IPR041489">
    <property type="entry name" value="PDZ_6"/>
</dbReference>
<dbReference type="Gene3D" id="2.30.42.10">
    <property type="match status" value="1"/>
</dbReference>
<dbReference type="InterPro" id="IPR051230">
    <property type="entry name" value="APP-Binding"/>
</dbReference>
<evidence type="ECO:0000259" key="2">
    <source>
        <dbReference type="PROSITE" id="PS50106"/>
    </source>
</evidence>
<dbReference type="SMART" id="SM00228">
    <property type="entry name" value="PDZ"/>
    <property type="match status" value="1"/>
</dbReference>
<dbReference type="CDD" id="cd06721">
    <property type="entry name" value="PDZ1_syntenin-like"/>
    <property type="match status" value="1"/>
</dbReference>